<dbReference type="GO" id="GO:0005743">
    <property type="term" value="C:mitochondrial inner membrane"/>
    <property type="evidence" value="ECO:0007669"/>
    <property type="project" value="UniProtKB-SubCell"/>
</dbReference>
<feature type="compositionally biased region" description="Basic and acidic residues" evidence="7">
    <location>
        <begin position="167"/>
        <end position="187"/>
    </location>
</feature>
<keyword evidence="5" id="KW-0496">Mitochondrion</keyword>
<dbReference type="Gene3D" id="3.10.450.240">
    <property type="match status" value="1"/>
</dbReference>
<sequence>MGGRLRRIIAAELRVASLWRSSQAKPGIIPYLYRNVAHLNASSVWNPRRFFSSDSFMQSIISQVKQDLEKDEKLKEAIKSLEESKITQKVNKIGEIIAKSKDLCSHYVGKVSETSSSSRAMKLAATSAKSIVVGINKVVEMLHDEEREVNNLRNKWKQRVVNQRSHNASDDQSKADETSQDAVKEEQTENNNQEYALVLAKESAWERFGSRLRDMPFLTNFFENPVFEHLFGKSTIATAIKEMKKIDPSFSLPELLELVEHVVAPHIVHCYLDGNAEALKVHCGECAFNVLNASIRERNLQKLSLDTNILILKDVELKGSVTNPDTYPWFIFNFTTQQINCLRDSHGEIVAGEIDDIREVVYSMALSRHPNLASDNLEYPYIVHEMAIVGNRPCW</sequence>
<evidence type="ECO:0000256" key="1">
    <source>
        <dbReference type="ARBA" id="ARBA00004273"/>
    </source>
</evidence>
<comment type="subcellular location">
    <subcellularLocation>
        <location evidence="1">Mitochondrion inner membrane</location>
    </subcellularLocation>
</comment>
<evidence type="ECO:0000256" key="2">
    <source>
        <dbReference type="ARBA" id="ARBA00009597"/>
    </source>
</evidence>
<dbReference type="SUPFAM" id="SSF54427">
    <property type="entry name" value="NTF2-like"/>
    <property type="match status" value="1"/>
</dbReference>
<keyword evidence="4" id="KW-0809">Transit peptide</keyword>
<evidence type="ECO:0000256" key="6">
    <source>
        <dbReference type="ARBA" id="ARBA00023136"/>
    </source>
</evidence>
<gene>
    <name evidence="9" type="ORF">X943_001875</name>
</gene>
<evidence type="ECO:0000256" key="3">
    <source>
        <dbReference type="ARBA" id="ARBA00022792"/>
    </source>
</evidence>
<evidence type="ECO:0000313" key="9">
    <source>
        <dbReference type="EMBL" id="KAK1936180.1"/>
    </source>
</evidence>
<comment type="caution">
    <text evidence="9">The sequence shown here is derived from an EMBL/GenBank/DDBJ whole genome shotgun (WGS) entry which is preliminary data.</text>
</comment>
<comment type="similarity">
    <text evidence="2">Belongs to the Tim44 family.</text>
</comment>
<keyword evidence="6" id="KW-0472">Membrane</keyword>
<reference evidence="9" key="2">
    <citation type="submission" date="2021-05" db="EMBL/GenBank/DDBJ databases">
        <authorList>
            <person name="Pain A."/>
        </authorList>
    </citation>
    <scope>NUCLEOTIDE SEQUENCE</scope>
    <source>
        <strain evidence="9">1802A</strain>
    </source>
</reference>
<protein>
    <submittedName>
        <fullName evidence="9">Mitochondrial inner membrane translocase subunit TIM44</fullName>
    </submittedName>
</protein>
<evidence type="ECO:0000256" key="7">
    <source>
        <dbReference type="SAM" id="MobiDB-lite"/>
    </source>
</evidence>
<dbReference type="AlphaFoldDB" id="A0AAD9GD72"/>
<evidence type="ECO:0000256" key="4">
    <source>
        <dbReference type="ARBA" id="ARBA00022946"/>
    </source>
</evidence>
<evidence type="ECO:0000259" key="8">
    <source>
        <dbReference type="SMART" id="SM00978"/>
    </source>
</evidence>
<proteinExistence type="inferred from homology"/>
<dbReference type="PANTHER" id="PTHR10721:SF1">
    <property type="entry name" value="MITOCHONDRIAL IMPORT INNER MEMBRANE TRANSLOCASE SUBUNIT TIM44"/>
    <property type="match status" value="1"/>
</dbReference>
<feature type="region of interest" description="Disordered" evidence="7">
    <location>
        <begin position="158"/>
        <end position="189"/>
    </location>
</feature>
<evidence type="ECO:0000313" key="10">
    <source>
        <dbReference type="Proteomes" id="UP001195914"/>
    </source>
</evidence>
<keyword evidence="10" id="KW-1185">Reference proteome</keyword>
<accession>A0AAD9GD72</accession>
<organism evidence="9 10">
    <name type="scientific">Babesia divergens</name>
    <dbReference type="NCBI Taxonomy" id="32595"/>
    <lineage>
        <taxon>Eukaryota</taxon>
        <taxon>Sar</taxon>
        <taxon>Alveolata</taxon>
        <taxon>Apicomplexa</taxon>
        <taxon>Aconoidasida</taxon>
        <taxon>Piroplasmida</taxon>
        <taxon>Babesiidae</taxon>
        <taxon>Babesia</taxon>
    </lineage>
</organism>
<name>A0AAD9GD72_BABDI</name>
<dbReference type="SMART" id="SM00978">
    <property type="entry name" value="Tim44"/>
    <property type="match status" value="1"/>
</dbReference>
<dbReference type="InterPro" id="IPR039544">
    <property type="entry name" value="Tim44-like"/>
</dbReference>
<dbReference type="GO" id="GO:0051087">
    <property type="term" value="F:protein-folding chaperone binding"/>
    <property type="evidence" value="ECO:0007669"/>
    <property type="project" value="TreeGrafter"/>
</dbReference>
<evidence type="ECO:0000256" key="5">
    <source>
        <dbReference type="ARBA" id="ARBA00023128"/>
    </source>
</evidence>
<dbReference type="InterPro" id="IPR032710">
    <property type="entry name" value="NTF2-like_dom_sf"/>
</dbReference>
<feature type="domain" description="Tim44-like" evidence="8">
    <location>
        <begin position="236"/>
        <end position="388"/>
    </location>
</feature>
<dbReference type="EMBL" id="JAHBMH010000044">
    <property type="protein sequence ID" value="KAK1936180.1"/>
    <property type="molecule type" value="Genomic_DNA"/>
</dbReference>
<reference evidence="9" key="1">
    <citation type="journal article" date="2014" name="Nucleic Acids Res.">
        <title>The evolutionary dynamics of variant antigen genes in Babesia reveal a history of genomic innovation underlying host-parasite interaction.</title>
        <authorList>
            <person name="Jackson A.P."/>
            <person name="Otto T.D."/>
            <person name="Darby A."/>
            <person name="Ramaprasad A."/>
            <person name="Xia D."/>
            <person name="Echaide I.E."/>
            <person name="Farber M."/>
            <person name="Gahlot S."/>
            <person name="Gamble J."/>
            <person name="Gupta D."/>
            <person name="Gupta Y."/>
            <person name="Jackson L."/>
            <person name="Malandrin L."/>
            <person name="Malas T.B."/>
            <person name="Moussa E."/>
            <person name="Nair M."/>
            <person name="Reid A.J."/>
            <person name="Sanders M."/>
            <person name="Sharma J."/>
            <person name="Tracey A."/>
            <person name="Quail M.A."/>
            <person name="Weir W."/>
            <person name="Wastling J.M."/>
            <person name="Hall N."/>
            <person name="Willadsen P."/>
            <person name="Lingelbach K."/>
            <person name="Shiels B."/>
            <person name="Tait A."/>
            <person name="Berriman M."/>
            <person name="Allred D.R."/>
            <person name="Pain A."/>
        </authorList>
    </citation>
    <scope>NUCLEOTIDE SEQUENCE</scope>
    <source>
        <strain evidence="9">1802A</strain>
    </source>
</reference>
<dbReference type="Pfam" id="PF04280">
    <property type="entry name" value="Tim44"/>
    <property type="match status" value="1"/>
</dbReference>
<dbReference type="GO" id="GO:0030150">
    <property type="term" value="P:protein import into mitochondrial matrix"/>
    <property type="evidence" value="ECO:0007669"/>
    <property type="project" value="TreeGrafter"/>
</dbReference>
<keyword evidence="3" id="KW-0999">Mitochondrion inner membrane</keyword>
<dbReference type="Proteomes" id="UP001195914">
    <property type="component" value="Unassembled WGS sequence"/>
</dbReference>
<dbReference type="InterPro" id="IPR007379">
    <property type="entry name" value="Tim44-like_dom"/>
</dbReference>
<dbReference type="PANTHER" id="PTHR10721">
    <property type="entry name" value="MITOCHONDRIAL IMPORT INNER MEMBRANE TRANSLOCASE SUBUNIT TIM44"/>
    <property type="match status" value="1"/>
</dbReference>